<reference evidence="2 3" key="1">
    <citation type="submission" date="2024-03" db="EMBL/GenBank/DDBJ databases">
        <title>Aureococcus anophagefferens CCMP1851 and Kratosvirus quantuckense: Draft genome of a second virus-susceptible host strain in the model system.</title>
        <authorList>
            <person name="Chase E."/>
            <person name="Truchon A.R."/>
            <person name="Schepens W."/>
            <person name="Wilhelm S.W."/>
        </authorList>
    </citation>
    <scope>NUCLEOTIDE SEQUENCE [LARGE SCALE GENOMIC DNA]</scope>
    <source>
        <strain evidence="2 3">CCMP1851</strain>
    </source>
</reference>
<sequence length="562" mass="62212">MASGVMMRINATVEYGVQRRRIVVPCGDGRKSVKWLGLVAAQRFIMDAAARGKTRLRDRRSVAPAATQLIPSGVRTADEPFFHPAALLCDVFEDGAEVAVALEPKVAVGASGRPLRSNWAVVAFSTAPASEPARRAALEDEYRKREARLAKMKRETKEKQELDNYEKGSAMRKMIVPQLLQMENLDPAVDGAWAEMNRQGLMDQFIRNPRDQDKVRRILRDHFLELSELFKFYSAGTQNLADAHQLEFSEFCAFARDVGVFGPGGFADHALLNVCFAEACEIPPQQVKGGHMELYQFLTSLIWLAQVAQQATAEASKAKKGALALIAGGGHERKKSMITRQGVAKHGFMSTAEMLRTFVDTRVALALKKQATQLIGIVTKECLNTDAVLARFYEHHDALLGVYMTYLPSKPPGKAEKMDLLEGYMTMAEFQVLIEDSTLLRSQGDDDELTLKEVRQAFAGAQTDIDLDSGDLAPKKAPKRKDAPKGNLSSAQLMSYAEFLEAVLRLAMLKWEADEHDADAVTEKCATAIDMILKHSHNNNEKRARRGTRAGLQRGASNFNRG</sequence>
<organism evidence="2 3">
    <name type="scientific">Aureococcus anophagefferens</name>
    <name type="common">Harmful bloom alga</name>
    <dbReference type="NCBI Taxonomy" id="44056"/>
    <lineage>
        <taxon>Eukaryota</taxon>
        <taxon>Sar</taxon>
        <taxon>Stramenopiles</taxon>
        <taxon>Ochrophyta</taxon>
        <taxon>Pelagophyceae</taxon>
        <taxon>Pelagomonadales</taxon>
        <taxon>Pelagomonadaceae</taxon>
        <taxon>Aureococcus</taxon>
    </lineage>
</organism>
<dbReference type="Proteomes" id="UP001363151">
    <property type="component" value="Unassembled WGS sequence"/>
</dbReference>
<evidence type="ECO:0000313" key="3">
    <source>
        <dbReference type="Proteomes" id="UP001363151"/>
    </source>
</evidence>
<feature type="region of interest" description="Disordered" evidence="1">
    <location>
        <begin position="536"/>
        <end position="562"/>
    </location>
</feature>
<accession>A0ABR1G3Y5</accession>
<keyword evidence="3" id="KW-1185">Reference proteome</keyword>
<evidence type="ECO:0000256" key="1">
    <source>
        <dbReference type="SAM" id="MobiDB-lite"/>
    </source>
</evidence>
<proteinExistence type="predicted"/>
<name>A0ABR1G3Y5_AURAN</name>
<evidence type="ECO:0000313" key="2">
    <source>
        <dbReference type="EMBL" id="KAK7247853.1"/>
    </source>
</evidence>
<dbReference type="Gene3D" id="3.10.20.90">
    <property type="entry name" value="Phosphatidylinositol 3-kinase Catalytic Subunit, Chain A, domain 1"/>
    <property type="match status" value="1"/>
</dbReference>
<comment type="caution">
    <text evidence="2">The sequence shown here is derived from an EMBL/GenBank/DDBJ whole genome shotgun (WGS) entry which is preliminary data.</text>
</comment>
<protein>
    <submittedName>
        <fullName evidence="2">Uncharacterized protein</fullName>
    </submittedName>
</protein>
<gene>
    <name evidence="2" type="ORF">SO694_0012009</name>
</gene>
<dbReference type="EMBL" id="JBBJCI010000125">
    <property type="protein sequence ID" value="KAK7247853.1"/>
    <property type="molecule type" value="Genomic_DNA"/>
</dbReference>